<gene>
    <name evidence="1" type="ORF">S06H3_58238</name>
</gene>
<name>X1QQK5_9ZZZZ</name>
<evidence type="ECO:0000313" key="1">
    <source>
        <dbReference type="EMBL" id="GAI53255.1"/>
    </source>
</evidence>
<organism evidence="1">
    <name type="scientific">marine sediment metagenome</name>
    <dbReference type="NCBI Taxonomy" id="412755"/>
    <lineage>
        <taxon>unclassified sequences</taxon>
        <taxon>metagenomes</taxon>
        <taxon>ecological metagenomes</taxon>
    </lineage>
</organism>
<reference evidence="1" key="1">
    <citation type="journal article" date="2014" name="Front. Microbiol.">
        <title>High frequency of phylogenetically diverse reductive dehalogenase-homologous genes in deep subseafloor sedimentary metagenomes.</title>
        <authorList>
            <person name="Kawai M."/>
            <person name="Futagami T."/>
            <person name="Toyoda A."/>
            <person name="Takaki Y."/>
            <person name="Nishi S."/>
            <person name="Hori S."/>
            <person name="Arai W."/>
            <person name="Tsubouchi T."/>
            <person name="Morono Y."/>
            <person name="Uchiyama I."/>
            <person name="Ito T."/>
            <person name="Fujiyama A."/>
            <person name="Inagaki F."/>
            <person name="Takami H."/>
        </authorList>
    </citation>
    <scope>NUCLEOTIDE SEQUENCE</scope>
    <source>
        <strain evidence="1">Expedition CK06-06</strain>
    </source>
</reference>
<feature type="non-terminal residue" evidence="1">
    <location>
        <position position="1"/>
    </location>
</feature>
<comment type="caution">
    <text evidence="1">The sequence shown here is derived from an EMBL/GenBank/DDBJ whole genome shotgun (WGS) entry which is preliminary data.</text>
</comment>
<protein>
    <submittedName>
        <fullName evidence="1">Uncharacterized protein</fullName>
    </submittedName>
</protein>
<dbReference type="AlphaFoldDB" id="X1QQK5"/>
<dbReference type="EMBL" id="BARV01037680">
    <property type="protein sequence ID" value="GAI53255.1"/>
    <property type="molecule type" value="Genomic_DNA"/>
</dbReference>
<accession>X1QQK5</accession>
<proteinExistence type="predicted"/>
<sequence>QNNIKNIYVFKTYNHFNIDKVSKLCKILYAAVTWYNNRVFITSTK</sequence>